<dbReference type="RefSeq" id="WP_155110093.1">
    <property type="nucleotide sequence ID" value="NZ_WMJZ01000052.1"/>
</dbReference>
<dbReference type="OrthoDB" id="6443699at2"/>
<keyword evidence="2" id="KW-1185">Reference proteome</keyword>
<name>A0A6L6IRV9_9ENTR</name>
<sequence>MLLWQWMKPPADDPYFFLTPKPTIINDQYYSVEKPIKLDKAGECVSFIFWKVPQPTPKLLYLFPANKPSPKIRIRMSGFKNNEEFWQSGILTEWRDGRGTWEGIKRKDNQPFLEVTIAKIDSDLRETVVYKEALSALHFYAVFDEGVLFDVREVNDPYGQYKVTMKVLEDIPELSKGLDFFIDIRQYGIK</sequence>
<gene>
    <name evidence="1" type="ORF">GJV78_21160</name>
</gene>
<accession>A0A6L6IRV9</accession>
<dbReference type="EMBL" id="WMJZ01000052">
    <property type="protein sequence ID" value="MTH48704.1"/>
    <property type="molecule type" value="Genomic_DNA"/>
</dbReference>
<evidence type="ECO:0000313" key="1">
    <source>
        <dbReference type="EMBL" id="MTH48704.1"/>
    </source>
</evidence>
<reference evidence="1 2" key="1">
    <citation type="submission" date="2019-11" db="EMBL/GenBank/DDBJ databases">
        <title>Escherichia alba sp. nov. isolated from the gut of plastic-eating superworms Zophobas atratus.</title>
        <authorList>
            <person name="Yang Y."/>
        </authorList>
    </citation>
    <scope>NUCLEOTIDE SEQUENCE [LARGE SCALE GENOMIC DNA]</scope>
    <source>
        <strain evidence="2">BIT-B35</strain>
    </source>
</reference>
<proteinExistence type="predicted"/>
<protein>
    <submittedName>
        <fullName evidence="1">Uncharacterized protein</fullName>
    </submittedName>
</protein>
<comment type="caution">
    <text evidence="1">The sequence shown here is derived from an EMBL/GenBank/DDBJ whole genome shotgun (WGS) entry which is preliminary data.</text>
</comment>
<dbReference type="Proteomes" id="UP000477739">
    <property type="component" value="Unassembled WGS sequence"/>
</dbReference>
<evidence type="ECO:0000313" key="2">
    <source>
        <dbReference type="Proteomes" id="UP000477739"/>
    </source>
</evidence>
<organism evidence="1 2">
    <name type="scientific">Intestinirhabdus alba</name>
    <dbReference type="NCBI Taxonomy" id="2899544"/>
    <lineage>
        <taxon>Bacteria</taxon>
        <taxon>Pseudomonadati</taxon>
        <taxon>Pseudomonadota</taxon>
        <taxon>Gammaproteobacteria</taxon>
        <taxon>Enterobacterales</taxon>
        <taxon>Enterobacteriaceae</taxon>
        <taxon>Intestinirhabdus</taxon>
    </lineage>
</organism>
<dbReference type="AlphaFoldDB" id="A0A6L6IRV9"/>